<reference evidence="2" key="1">
    <citation type="submission" date="2018-02" db="EMBL/GenBank/DDBJ databases">
        <authorList>
            <person name="Cohen D.B."/>
            <person name="Kent A.D."/>
        </authorList>
    </citation>
    <scope>NUCLEOTIDE SEQUENCE</scope>
</reference>
<protein>
    <submittedName>
        <fullName evidence="2">Uncharacterized protein</fullName>
    </submittedName>
</protein>
<feature type="compositionally biased region" description="Basic and acidic residues" evidence="1">
    <location>
        <begin position="10"/>
        <end position="19"/>
    </location>
</feature>
<sequence length="192" mass="21531">MSGTRSVTGEPERSPEKTPKCPRRIFRGIGLIAVDCDLKMRRRVCLRQLKNSEKISPPLLLFCGKSDQVSLSVVSFKKQGGYPKSFAANKKDLALSILPNESCALPFFILCSNICYEDDELPFLWEVYLLSRDLGMKKASFLVDVPACTYAVKIELLALPQWEHACCCTVNAPMVEDIFDREGMVQKFPSEG</sequence>
<evidence type="ECO:0000256" key="1">
    <source>
        <dbReference type="SAM" id="MobiDB-lite"/>
    </source>
</evidence>
<dbReference type="EMBL" id="OIVN01005668">
    <property type="protein sequence ID" value="SPD23542.1"/>
    <property type="molecule type" value="Genomic_DNA"/>
</dbReference>
<name>A0A2N9IFI3_FAGSY</name>
<organism evidence="2">
    <name type="scientific">Fagus sylvatica</name>
    <name type="common">Beechnut</name>
    <dbReference type="NCBI Taxonomy" id="28930"/>
    <lineage>
        <taxon>Eukaryota</taxon>
        <taxon>Viridiplantae</taxon>
        <taxon>Streptophyta</taxon>
        <taxon>Embryophyta</taxon>
        <taxon>Tracheophyta</taxon>
        <taxon>Spermatophyta</taxon>
        <taxon>Magnoliopsida</taxon>
        <taxon>eudicotyledons</taxon>
        <taxon>Gunneridae</taxon>
        <taxon>Pentapetalae</taxon>
        <taxon>rosids</taxon>
        <taxon>fabids</taxon>
        <taxon>Fagales</taxon>
        <taxon>Fagaceae</taxon>
        <taxon>Fagus</taxon>
    </lineage>
</organism>
<feature type="region of interest" description="Disordered" evidence="1">
    <location>
        <begin position="1"/>
        <end position="21"/>
    </location>
</feature>
<proteinExistence type="predicted"/>
<gene>
    <name evidence="2" type="ORF">FSB_LOCUS51424</name>
</gene>
<dbReference type="AlphaFoldDB" id="A0A2N9IFI3"/>
<evidence type="ECO:0000313" key="2">
    <source>
        <dbReference type="EMBL" id="SPD23542.1"/>
    </source>
</evidence>
<accession>A0A2N9IFI3</accession>